<proteinExistence type="predicted"/>
<name>G1D429_9CAUD</name>
<feature type="transmembrane region" description="Helical" evidence="1">
    <location>
        <begin position="44"/>
        <end position="66"/>
    </location>
</feature>
<organism evidence="2 3">
    <name type="scientific">Mycobacterium phage LittleE</name>
    <dbReference type="NCBI Taxonomy" id="2922212"/>
    <lineage>
        <taxon>Viruses</taxon>
        <taxon>Duplodnaviria</taxon>
        <taxon>Heunggongvirae</taxon>
        <taxon>Uroviricota</taxon>
        <taxon>Caudoviricetes</taxon>
        <taxon>Omegavirus</taxon>
        <taxon>Omegavirus littlee</taxon>
    </lineage>
</organism>
<evidence type="ECO:0000313" key="3">
    <source>
        <dbReference type="Proteomes" id="UP000008414"/>
    </source>
</evidence>
<keyword evidence="3" id="KW-1185">Reference proteome</keyword>
<keyword evidence="1" id="KW-0472">Membrane</keyword>
<dbReference type="RefSeq" id="YP_009637055.1">
    <property type="nucleotide sequence ID" value="NC_042322.1"/>
</dbReference>
<keyword evidence="1" id="KW-0812">Transmembrane</keyword>
<dbReference type="GeneID" id="40233801"/>
<keyword evidence="1" id="KW-1133">Transmembrane helix</keyword>
<gene>
    <name evidence="2" type="primary">144</name>
    <name evidence="2" type="ORF">LITTLEE_144</name>
</gene>
<evidence type="ECO:0000313" key="2">
    <source>
        <dbReference type="EMBL" id="AEK09524.1"/>
    </source>
</evidence>
<dbReference type="OrthoDB" id="15269at10239"/>
<sequence length="113" mass="12476">MAGAIQIEFPDCGEINSNDTGQHIVVQTDNCVAVPPGPPPVISWWETLIIGIVALSVIIGAAIVRYRAHELKPERLEQKRLARKQEIDGQVEMAKARKVCGTCGDKYEPELKR</sequence>
<dbReference type="EMBL" id="JF937101">
    <property type="protein sequence ID" value="AEK09524.1"/>
    <property type="molecule type" value="Genomic_DNA"/>
</dbReference>
<dbReference type="Proteomes" id="UP000008414">
    <property type="component" value="Segment"/>
</dbReference>
<reference evidence="2 3" key="1">
    <citation type="journal article" date="2012" name="J. Virol.">
        <title>Complete Genome Sequences of 138 Mycobacteriophages.</title>
        <authorList>
            <consortium name="the Science Education Alliance Phage Hunters Advancing Genomics and Evolutionary Science Program"/>
            <consortium name="the KwaZulu-Natal Research Institute for Tuberculosis and HIV Mycobacterial Genetics Course Students"/>
            <consortium name="the Phage Hunters Integrating Research and Education Program"/>
            <person name="Hatfull G.F."/>
        </authorList>
    </citation>
    <scope>NUCLEOTIDE SEQUENCE [LARGE SCALE GENOMIC DNA]</scope>
    <source>
        <strain evidence="2">LittleE</strain>
    </source>
</reference>
<accession>G1D429</accession>
<protein>
    <submittedName>
        <fullName evidence="2">Uncharacterized protein</fullName>
    </submittedName>
</protein>
<evidence type="ECO:0000256" key="1">
    <source>
        <dbReference type="SAM" id="Phobius"/>
    </source>
</evidence>